<proteinExistence type="predicted"/>
<organism evidence="1 2">
    <name type="scientific">Smallanthus sonchifolius</name>
    <dbReference type="NCBI Taxonomy" id="185202"/>
    <lineage>
        <taxon>Eukaryota</taxon>
        <taxon>Viridiplantae</taxon>
        <taxon>Streptophyta</taxon>
        <taxon>Embryophyta</taxon>
        <taxon>Tracheophyta</taxon>
        <taxon>Spermatophyta</taxon>
        <taxon>Magnoliopsida</taxon>
        <taxon>eudicotyledons</taxon>
        <taxon>Gunneridae</taxon>
        <taxon>Pentapetalae</taxon>
        <taxon>asterids</taxon>
        <taxon>campanulids</taxon>
        <taxon>Asterales</taxon>
        <taxon>Asteraceae</taxon>
        <taxon>Asteroideae</taxon>
        <taxon>Heliantheae alliance</taxon>
        <taxon>Millerieae</taxon>
        <taxon>Smallanthus</taxon>
    </lineage>
</organism>
<comment type="caution">
    <text evidence="1">The sequence shown here is derived from an EMBL/GenBank/DDBJ whole genome shotgun (WGS) entry which is preliminary data.</text>
</comment>
<dbReference type="Proteomes" id="UP001056120">
    <property type="component" value="Linkage Group LG03"/>
</dbReference>
<evidence type="ECO:0000313" key="1">
    <source>
        <dbReference type="EMBL" id="KAI3822003.1"/>
    </source>
</evidence>
<name>A0ACB9JPR8_9ASTR</name>
<protein>
    <submittedName>
        <fullName evidence="1">Uncharacterized protein</fullName>
    </submittedName>
</protein>
<reference evidence="1 2" key="2">
    <citation type="journal article" date="2022" name="Mol. Ecol. Resour.">
        <title>The genomes of chicory, endive, great burdock and yacon provide insights into Asteraceae paleo-polyploidization history and plant inulin production.</title>
        <authorList>
            <person name="Fan W."/>
            <person name="Wang S."/>
            <person name="Wang H."/>
            <person name="Wang A."/>
            <person name="Jiang F."/>
            <person name="Liu H."/>
            <person name="Zhao H."/>
            <person name="Xu D."/>
            <person name="Zhang Y."/>
        </authorList>
    </citation>
    <scope>NUCLEOTIDE SEQUENCE [LARGE SCALE GENOMIC DNA]</scope>
    <source>
        <strain evidence="2">cv. Yunnan</strain>
        <tissue evidence="1">Leaves</tissue>
    </source>
</reference>
<accession>A0ACB9JPR8</accession>
<gene>
    <name evidence="1" type="ORF">L1987_09584</name>
</gene>
<dbReference type="EMBL" id="CM042020">
    <property type="protein sequence ID" value="KAI3822003.1"/>
    <property type="molecule type" value="Genomic_DNA"/>
</dbReference>
<keyword evidence="2" id="KW-1185">Reference proteome</keyword>
<sequence length="128" mass="13925">MDFDTGAYGPPAIIPFPLNVGLKGVPISTPETRNLEKNTLQNKPGFVHRTFYWSPGTLCGDTLYLTVCECWVVGRNILIGFNTTTEQLKEISFPPVPPAGIFHGVLANVQGSLQMVLTTGMQEMSLGI</sequence>
<reference evidence="2" key="1">
    <citation type="journal article" date="2022" name="Mol. Ecol. Resour.">
        <title>The genomes of chicory, endive, great burdock and yacon provide insights into Asteraceae palaeo-polyploidization history and plant inulin production.</title>
        <authorList>
            <person name="Fan W."/>
            <person name="Wang S."/>
            <person name="Wang H."/>
            <person name="Wang A."/>
            <person name="Jiang F."/>
            <person name="Liu H."/>
            <person name="Zhao H."/>
            <person name="Xu D."/>
            <person name="Zhang Y."/>
        </authorList>
    </citation>
    <scope>NUCLEOTIDE SEQUENCE [LARGE SCALE GENOMIC DNA]</scope>
    <source>
        <strain evidence="2">cv. Yunnan</strain>
    </source>
</reference>
<evidence type="ECO:0000313" key="2">
    <source>
        <dbReference type="Proteomes" id="UP001056120"/>
    </source>
</evidence>